<keyword evidence="2" id="KW-1185">Reference proteome</keyword>
<reference evidence="1 2" key="1">
    <citation type="journal article" date="2011" name="Proc. Natl. Acad. Sci. U.S.A.">
        <title>Distant Mimivirus relative with a larger genome highlights the fundamental features of Megaviridae.</title>
        <authorList>
            <person name="Arslan D."/>
            <person name="Legendre M."/>
            <person name="Seltzer V."/>
            <person name="Abergel C."/>
            <person name="Claverie J.M."/>
        </authorList>
    </citation>
    <scope>NUCLEOTIDE SEQUENCE [LARGE SCALE GENOMIC DNA]</scope>
    <source>
        <strain evidence="1">Claverie Las Cruses</strain>
    </source>
</reference>
<proteinExistence type="predicted"/>
<organism evidence="1 2">
    <name type="scientific">Megavirus chiliensis</name>
    <dbReference type="NCBI Taxonomy" id="1094892"/>
    <lineage>
        <taxon>Viruses</taxon>
        <taxon>Varidnaviria</taxon>
        <taxon>Bamfordvirae</taxon>
        <taxon>Nucleocytoviricota</taxon>
        <taxon>Megaviricetes</taxon>
        <taxon>Imitervirales</taxon>
        <taxon>Mimiviridae</taxon>
        <taxon>Megamimivirinae</taxon>
        <taxon>Megavirus</taxon>
        <taxon>Megavirus chilense</taxon>
    </lineage>
</organism>
<accession>A0AAJ6MKB3</accession>
<dbReference type="Proteomes" id="UP000202558">
    <property type="component" value="Segment"/>
</dbReference>
<protein>
    <submittedName>
        <fullName evidence="1">Uncharacterized protein</fullName>
    </submittedName>
</protein>
<name>A0AAJ6MKB3_9VIRU</name>
<dbReference type="EMBL" id="JN258408">
    <property type="protein sequence ID" value="WUG43862.1"/>
    <property type="molecule type" value="Genomic_DNA"/>
</dbReference>
<gene>
    <name evidence="1" type="primary">mchi_745</name>
</gene>
<sequence>MIIFIISEHTICLSYCKFSIEELVVYISVFSFVNFLQNLCVEF</sequence>
<evidence type="ECO:0000313" key="1">
    <source>
        <dbReference type="EMBL" id="WUG43862.1"/>
    </source>
</evidence>
<evidence type="ECO:0000313" key="2">
    <source>
        <dbReference type="Proteomes" id="UP000202558"/>
    </source>
</evidence>